<keyword evidence="3" id="KW-1185">Reference proteome</keyword>
<accession>A0A195EZS1</accession>
<feature type="region of interest" description="Disordered" evidence="1">
    <location>
        <begin position="1"/>
        <end position="30"/>
    </location>
</feature>
<feature type="non-terminal residue" evidence="2">
    <location>
        <position position="1"/>
    </location>
</feature>
<dbReference type="Proteomes" id="UP000078541">
    <property type="component" value="Unassembled WGS sequence"/>
</dbReference>
<evidence type="ECO:0000313" key="3">
    <source>
        <dbReference type="Proteomes" id="UP000078541"/>
    </source>
</evidence>
<name>A0A195EZS1_9HYME</name>
<evidence type="ECO:0000256" key="1">
    <source>
        <dbReference type="SAM" id="MobiDB-lite"/>
    </source>
</evidence>
<gene>
    <name evidence="2" type="ORF">ALC56_11981</name>
</gene>
<dbReference type="AlphaFoldDB" id="A0A195EZS1"/>
<proteinExistence type="predicted"/>
<reference evidence="2 3" key="1">
    <citation type="submission" date="2016-03" db="EMBL/GenBank/DDBJ databases">
        <title>Trachymyrmex septentrionalis WGS genome.</title>
        <authorList>
            <person name="Nygaard S."/>
            <person name="Hu H."/>
            <person name="Boomsma J."/>
            <person name="Zhang G."/>
        </authorList>
    </citation>
    <scope>NUCLEOTIDE SEQUENCE [LARGE SCALE GENOMIC DNA]</scope>
    <source>
        <strain evidence="2">Tsep2-gDNA-1</strain>
        <tissue evidence="2">Whole body</tissue>
    </source>
</reference>
<evidence type="ECO:0000313" key="2">
    <source>
        <dbReference type="EMBL" id="KYN33723.1"/>
    </source>
</evidence>
<feature type="region of interest" description="Disordered" evidence="1">
    <location>
        <begin position="87"/>
        <end position="118"/>
    </location>
</feature>
<organism evidence="2 3">
    <name type="scientific">Trachymyrmex septentrionalis</name>
    <dbReference type="NCBI Taxonomy" id="34720"/>
    <lineage>
        <taxon>Eukaryota</taxon>
        <taxon>Metazoa</taxon>
        <taxon>Ecdysozoa</taxon>
        <taxon>Arthropoda</taxon>
        <taxon>Hexapoda</taxon>
        <taxon>Insecta</taxon>
        <taxon>Pterygota</taxon>
        <taxon>Neoptera</taxon>
        <taxon>Endopterygota</taxon>
        <taxon>Hymenoptera</taxon>
        <taxon>Apocrita</taxon>
        <taxon>Aculeata</taxon>
        <taxon>Formicoidea</taxon>
        <taxon>Formicidae</taxon>
        <taxon>Myrmicinae</taxon>
        <taxon>Trachymyrmex</taxon>
    </lineage>
</organism>
<sequence length="118" mass="12903">IVHPYGGTSRLGELSSGRNDGRVQKRSRIDKNSLPTLDNYALDLHIPSKVQVGASVFAPFLAALTSTLHDQSCFEAVEWPLYRVGTGEKLESRETPRHATPRYATPGQARPSRSSAAE</sequence>
<feature type="compositionally biased region" description="Basic and acidic residues" evidence="1">
    <location>
        <begin position="19"/>
        <end position="30"/>
    </location>
</feature>
<feature type="compositionally biased region" description="Basic and acidic residues" evidence="1">
    <location>
        <begin position="87"/>
        <end position="97"/>
    </location>
</feature>
<protein>
    <submittedName>
        <fullName evidence="2">Uncharacterized protein</fullName>
    </submittedName>
</protein>
<dbReference type="EMBL" id="KQ981897">
    <property type="protein sequence ID" value="KYN33723.1"/>
    <property type="molecule type" value="Genomic_DNA"/>
</dbReference>